<organism evidence="1 2">
    <name type="scientific">Zizania palustris</name>
    <name type="common">Northern wild rice</name>
    <dbReference type="NCBI Taxonomy" id="103762"/>
    <lineage>
        <taxon>Eukaryota</taxon>
        <taxon>Viridiplantae</taxon>
        <taxon>Streptophyta</taxon>
        <taxon>Embryophyta</taxon>
        <taxon>Tracheophyta</taxon>
        <taxon>Spermatophyta</taxon>
        <taxon>Magnoliopsida</taxon>
        <taxon>Liliopsida</taxon>
        <taxon>Poales</taxon>
        <taxon>Poaceae</taxon>
        <taxon>BOP clade</taxon>
        <taxon>Oryzoideae</taxon>
        <taxon>Oryzeae</taxon>
        <taxon>Zizaniinae</taxon>
        <taxon>Zizania</taxon>
    </lineage>
</organism>
<reference evidence="1" key="2">
    <citation type="submission" date="2021-02" db="EMBL/GenBank/DDBJ databases">
        <authorList>
            <person name="Kimball J.A."/>
            <person name="Haas M.W."/>
            <person name="Macchietto M."/>
            <person name="Kono T."/>
            <person name="Duquette J."/>
            <person name="Shao M."/>
        </authorList>
    </citation>
    <scope>NUCLEOTIDE SEQUENCE</scope>
    <source>
        <tissue evidence="1">Fresh leaf tissue</tissue>
    </source>
</reference>
<evidence type="ECO:0000313" key="1">
    <source>
        <dbReference type="EMBL" id="KAG8056780.1"/>
    </source>
</evidence>
<keyword evidence="2" id="KW-1185">Reference proteome</keyword>
<dbReference type="AlphaFoldDB" id="A0A8J5RCX3"/>
<gene>
    <name evidence="1" type="ORF">GUJ93_ZPchr0002g25695</name>
</gene>
<name>A0A8J5RCX3_ZIZPA</name>
<dbReference type="EMBL" id="JAAALK010000287">
    <property type="protein sequence ID" value="KAG8056780.1"/>
    <property type="molecule type" value="Genomic_DNA"/>
</dbReference>
<accession>A0A8J5RCX3</accession>
<protein>
    <submittedName>
        <fullName evidence="1">Uncharacterized protein</fullName>
    </submittedName>
</protein>
<proteinExistence type="predicted"/>
<evidence type="ECO:0000313" key="2">
    <source>
        <dbReference type="Proteomes" id="UP000729402"/>
    </source>
</evidence>
<sequence>MFTNQELLILQCSSTPRILDAPHDKVIHWPWNNNAVLHCYSSTVELVMSIILCVWEVARCPRSSPEDTVLLPLRTPLQLYKICDRQREQIV</sequence>
<dbReference type="Proteomes" id="UP000729402">
    <property type="component" value="Unassembled WGS sequence"/>
</dbReference>
<reference evidence="1" key="1">
    <citation type="journal article" date="2021" name="bioRxiv">
        <title>Whole Genome Assembly and Annotation of Northern Wild Rice, Zizania palustris L., Supports a Whole Genome Duplication in the Zizania Genus.</title>
        <authorList>
            <person name="Haas M."/>
            <person name="Kono T."/>
            <person name="Macchietto M."/>
            <person name="Millas R."/>
            <person name="McGilp L."/>
            <person name="Shao M."/>
            <person name="Duquette J."/>
            <person name="Hirsch C.N."/>
            <person name="Kimball J."/>
        </authorList>
    </citation>
    <scope>NUCLEOTIDE SEQUENCE</scope>
    <source>
        <tissue evidence="1">Fresh leaf tissue</tissue>
    </source>
</reference>
<comment type="caution">
    <text evidence="1">The sequence shown here is derived from an EMBL/GenBank/DDBJ whole genome shotgun (WGS) entry which is preliminary data.</text>
</comment>